<organism evidence="2 3">
    <name type="scientific">Coniella lustricola</name>
    <dbReference type="NCBI Taxonomy" id="2025994"/>
    <lineage>
        <taxon>Eukaryota</taxon>
        <taxon>Fungi</taxon>
        <taxon>Dikarya</taxon>
        <taxon>Ascomycota</taxon>
        <taxon>Pezizomycotina</taxon>
        <taxon>Sordariomycetes</taxon>
        <taxon>Sordariomycetidae</taxon>
        <taxon>Diaporthales</taxon>
        <taxon>Schizoparmaceae</taxon>
        <taxon>Coniella</taxon>
    </lineage>
</organism>
<feature type="compositionally biased region" description="Polar residues" evidence="1">
    <location>
        <begin position="489"/>
        <end position="500"/>
    </location>
</feature>
<proteinExistence type="predicted"/>
<feature type="compositionally biased region" description="Polar residues" evidence="1">
    <location>
        <begin position="233"/>
        <end position="242"/>
    </location>
</feature>
<dbReference type="InParanoid" id="A0A2T3A572"/>
<dbReference type="Proteomes" id="UP000241462">
    <property type="component" value="Unassembled WGS sequence"/>
</dbReference>
<feature type="compositionally biased region" description="Basic and acidic residues" evidence="1">
    <location>
        <begin position="178"/>
        <end position="211"/>
    </location>
</feature>
<dbReference type="STRING" id="2025994.A0A2T3A572"/>
<dbReference type="AlphaFoldDB" id="A0A2T3A572"/>
<evidence type="ECO:0000256" key="1">
    <source>
        <dbReference type="SAM" id="MobiDB-lite"/>
    </source>
</evidence>
<feature type="compositionally biased region" description="Basic and acidic residues" evidence="1">
    <location>
        <begin position="377"/>
        <end position="392"/>
    </location>
</feature>
<feature type="region of interest" description="Disordered" evidence="1">
    <location>
        <begin position="70"/>
        <end position="334"/>
    </location>
</feature>
<feature type="compositionally biased region" description="Low complexity" evidence="1">
    <location>
        <begin position="441"/>
        <end position="455"/>
    </location>
</feature>
<name>A0A2T3A572_9PEZI</name>
<gene>
    <name evidence="2" type="ORF">BD289DRAFT_291388</name>
</gene>
<sequence>MEATADRIRSVVKTILPERPHHLSLYPDHKYPVPPDYWHHQSPLQYSTYLSDADRGVLLTRPYFDIYDEPTTNTPAPAPAPKKMTKMSFKDYQKAKKAPKSPMENGGGTVSIKVEERGHATGANKTERDALRRDHDRHGETGALRDSRAREGPLNGDLERSRNLTSKPHSRDALSPLESKKRPSDIDDAPRPHKKAKASEDLTRRPPRPETPRTSAPDRAAGKDGRSGAAHSTPGNRATTGGSREKDRAVSPLVTINGAKNSNSSSSNALPRKPDTSGKHLVPPLLSPLRHPAIDDELDTTTPKKKLKDGNLSSKAQAKPAKPEVSSKKKSALPELPALLSPTLPAMVEDELLRLDKALHRGDLGPPLSPEASKSATRKDKTKETVVEESKAKSLIVTLKVKKASRPNLRRLLALPSKNRKDRSVSVENTPPPAKKRPRPAEATAEVVAAPPAAIKRPKAPEIPASKTPYTPPNPPAPALPGAASSGSQNPTPSGRSAQTPGAKETIGSRGGSAKDRDALLQRHATMSNLGRTLKRERDREKQRQPNGGPPADDYRPVLLTMEMILAYIIAFRSQNQACEVSRTHVDEKAWFTLEPHFKELRFMTHHSLPLHTLAIQLNGILINEILKVHAFNGNPTREPRLEEASHKILLRYVSHQFSVWSEVERLRGRLADDKLKTPVMGPWTSTYKAAADTLSVMARVAEREHINWKAEVVPPKE</sequence>
<reference evidence="2 3" key="1">
    <citation type="journal article" date="2018" name="Mycol. Prog.">
        <title>Coniella lustricola, a new species from submerged detritus.</title>
        <authorList>
            <person name="Raudabaugh D.B."/>
            <person name="Iturriaga T."/>
            <person name="Carver A."/>
            <person name="Mondo S."/>
            <person name="Pangilinan J."/>
            <person name="Lipzen A."/>
            <person name="He G."/>
            <person name="Amirebrahimi M."/>
            <person name="Grigoriev I.V."/>
            <person name="Miller A.N."/>
        </authorList>
    </citation>
    <scope>NUCLEOTIDE SEQUENCE [LARGE SCALE GENOMIC DNA]</scope>
    <source>
        <strain evidence="2 3">B22-T-1</strain>
    </source>
</reference>
<dbReference type="EMBL" id="KZ678465">
    <property type="protein sequence ID" value="PSR83120.1"/>
    <property type="molecule type" value="Genomic_DNA"/>
</dbReference>
<accession>A0A2T3A572</accession>
<feature type="compositionally biased region" description="Basic and acidic residues" evidence="1">
    <location>
        <begin position="534"/>
        <end position="544"/>
    </location>
</feature>
<protein>
    <submittedName>
        <fullName evidence="2">Uncharacterized protein</fullName>
    </submittedName>
</protein>
<evidence type="ECO:0000313" key="3">
    <source>
        <dbReference type="Proteomes" id="UP000241462"/>
    </source>
</evidence>
<feature type="compositionally biased region" description="Pro residues" evidence="1">
    <location>
        <begin position="470"/>
        <end position="479"/>
    </location>
</feature>
<feature type="compositionally biased region" description="Basic and acidic residues" evidence="1">
    <location>
        <begin position="113"/>
        <end position="162"/>
    </location>
</feature>
<evidence type="ECO:0000313" key="2">
    <source>
        <dbReference type="EMBL" id="PSR83120.1"/>
    </source>
</evidence>
<dbReference type="OrthoDB" id="284473at2759"/>
<keyword evidence="3" id="KW-1185">Reference proteome</keyword>
<feature type="region of interest" description="Disordered" evidence="1">
    <location>
        <begin position="410"/>
        <end position="555"/>
    </location>
</feature>
<feature type="region of interest" description="Disordered" evidence="1">
    <location>
        <begin position="361"/>
        <end position="392"/>
    </location>
</feature>